<protein>
    <submittedName>
        <fullName evidence="5">Transketolase, alpha subunit</fullName>
    </submittedName>
</protein>
<dbReference type="Gene3D" id="3.40.50.920">
    <property type="match status" value="1"/>
</dbReference>
<dbReference type="CDD" id="cd07033">
    <property type="entry name" value="TPP_PYR_DXS_TK_like"/>
    <property type="match status" value="1"/>
</dbReference>
<dbReference type="PATRIC" id="fig|86416.3.peg.941"/>
<dbReference type="Gene3D" id="3.40.50.970">
    <property type="match status" value="1"/>
</dbReference>
<dbReference type="OrthoDB" id="8732661at2"/>
<proteinExistence type="inferred from homology"/>
<dbReference type="PANTHER" id="PTHR43825:SF1">
    <property type="entry name" value="TRANSKETOLASE-LIKE PYRIMIDINE-BINDING DOMAIN-CONTAINING PROTEIN"/>
    <property type="match status" value="1"/>
</dbReference>
<name>R4JYR5_CLOPA</name>
<feature type="domain" description="Transketolase-like pyrimidine-binding" evidence="4">
    <location>
        <begin position="5"/>
        <end position="170"/>
    </location>
</feature>
<dbReference type="RefSeq" id="WP_015614291.1">
    <property type="nucleotide sequence ID" value="NC_021182.1"/>
</dbReference>
<reference evidence="5 6" key="1">
    <citation type="submission" date="2012-01" db="EMBL/GenBank/DDBJ databases">
        <title>Complete sequence of chromosome of Clostridium pasteurianum BC1.</title>
        <authorList>
            <consortium name="US DOE Joint Genome Institute"/>
            <person name="Lucas S."/>
            <person name="Han J."/>
            <person name="Lapidus A."/>
            <person name="Cheng J.-F."/>
            <person name="Goodwin L."/>
            <person name="Pitluck S."/>
            <person name="Peters L."/>
            <person name="Mikhailova N."/>
            <person name="Teshima H."/>
            <person name="Detter J.C."/>
            <person name="Han C."/>
            <person name="Tapia R."/>
            <person name="Land M."/>
            <person name="Hauser L."/>
            <person name="Kyrpides N."/>
            <person name="Ivanova N."/>
            <person name="Pagani I."/>
            <person name="Dunn J."/>
            <person name="Taghavi S."/>
            <person name="Francis A."/>
            <person name="van der Lelie D."/>
            <person name="Woyke T."/>
        </authorList>
    </citation>
    <scope>NUCLEOTIDE SEQUENCE [LARGE SCALE GENOMIC DNA]</scope>
    <source>
        <strain evidence="5 6">BC1</strain>
    </source>
</reference>
<comment type="similarity">
    <text evidence="2">Belongs to the transketolase family.</text>
</comment>
<dbReference type="PANTHER" id="PTHR43825">
    <property type="entry name" value="PYRUVATE DEHYDROGENASE E1 COMPONENT"/>
    <property type="match status" value="1"/>
</dbReference>
<evidence type="ECO:0000256" key="3">
    <source>
        <dbReference type="ARBA" id="ARBA00023052"/>
    </source>
</evidence>
<dbReference type="InterPro" id="IPR009014">
    <property type="entry name" value="Transketo_C/PFOR_II"/>
</dbReference>
<dbReference type="InterPro" id="IPR033248">
    <property type="entry name" value="Transketolase_C"/>
</dbReference>
<dbReference type="InterPro" id="IPR005475">
    <property type="entry name" value="Transketolase-like_Pyr-bd"/>
</dbReference>
<dbReference type="KEGG" id="cpas:Clopa_0951"/>
<dbReference type="FunFam" id="3.40.50.970:FF:000129">
    <property type="entry name" value="Transketolase"/>
    <property type="match status" value="1"/>
</dbReference>
<dbReference type="EMBL" id="CP003261">
    <property type="protein sequence ID" value="AGK95967.1"/>
    <property type="molecule type" value="Genomic_DNA"/>
</dbReference>
<gene>
    <name evidence="5" type="ORF">Clopa_0951</name>
</gene>
<dbReference type="SUPFAM" id="SSF52922">
    <property type="entry name" value="TK C-terminal domain-like"/>
    <property type="match status" value="1"/>
</dbReference>
<evidence type="ECO:0000313" key="6">
    <source>
        <dbReference type="Proteomes" id="UP000013523"/>
    </source>
</evidence>
<keyword evidence="3" id="KW-0786">Thiamine pyrophosphate</keyword>
<evidence type="ECO:0000313" key="5">
    <source>
        <dbReference type="EMBL" id="AGK95967.1"/>
    </source>
</evidence>
<comment type="cofactor">
    <cofactor evidence="1">
        <name>thiamine diphosphate</name>
        <dbReference type="ChEBI" id="CHEBI:58937"/>
    </cofactor>
</comment>
<dbReference type="Proteomes" id="UP000013523">
    <property type="component" value="Chromosome"/>
</dbReference>
<dbReference type="SMART" id="SM00861">
    <property type="entry name" value="Transket_pyr"/>
    <property type="match status" value="1"/>
</dbReference>
<dbReference type="SUPFAM" id="SSF52518">
    <property type="entry name" value="Thiamin diphosphate-binding fold (THDP-binding)"/>
    <property type="match status" value="1"/>
</dbReference>
<dbReference type="STRING" id="86416.Clopa_0951"/>
<sequence length="317" mass="34997">MYEDVEVRQVLGNTLDKIMEKDDRIVVLDADLAKANGTISLREKYPERAFDIGIAEQNMTSVAAGMAAYGMIPFIGTFTPFASRRICDQITISVCYANRNVKILGTDPGIAAELNGGTHMSFEDIGVLRSIPNIVIYEVVDAVQLEKALPKIINYEGPVYIRMFRKVAPVVFDENYEFDLFKADLIKEGADVSIFATGIMVKEAIEAEKILRQENINAEVINIHTIKPIDREAVIKSAQKTGAVVTCENHNIIGGLRSAVAEVLIEENPVPVKTIGIKDHFGEVGFTPYLLEKYGMTKEHIVKAAKEVISKKSGCMV</sequence>
<dbReference type="HOGENOM" id="CLU_009227_1_1_9"/>
<dbReference type="InterPro" id="IPR029061">
    <property type="entry name" value="THDP-binding"/>
</dbReference>
<evidence type="ECO:0000259" key="4">
    <source>
        <dbReference type="SMART" id="SM00861"/>
    </source>
</evidence>
<dbReference type="Pfam" id="PF02779">
    <property type="entry name" value="Transket_pyr"/>
    <property type="match status" value="1"/>
</dbReference>
<dbReference type="Pfam" id="PF02780">
    <property type="entry name" value="Transketolase_C"/>
    <property type="match status" value="1"/>
</dbReference>
<organism evidence="5 6">
    <name type="scientific">Clostridium pasteurianum BC1</name>
    <dbReference type="NCBI Taxonomy" id="86416"/>
    <lineage>
        <taxon>Bacteria</taxon>
        <taxon>Bacillati</taxon>
        <taxon>Bacillota</taxon>
        <taxon>Clostridia</taxon>
        <taxon>Eubacteriales</taxon>
        <taxon>Clostridiaceae</taxon>
        <taxon>Clostridium</taxon>
    </lineage>
</organism>
<dbReference type="eggNOG" id="COG3958">
    <property type="taxonomic scope" value="Bacteria"/>
</dbReference>
<dbReference type="InterPro" id="IPR051157">
    <property type="entry name" value="PDH/Transketolase"/>
</dbReference>
<keyword evidence="6" id="KW-1185">Reference proteome</keyword>
<evidence type="ECO:0000256" key="2">
    <source>
        <dbReference type="ARBA" id="ARBA00007131"/>
    </source>
</evidence>
<dbReference type="AlphaFoldDB" id="R4JYR5"/>
<accession>R4JYR5</accession>
<evidence type="ECO:0000256" key="1">
    <source>
        <dbReference type="ARBA" id="ARBA00001964"/>
    </source>
</evidence>